<reference evidence="1" key="1">
    <citation type="journal article" date="2023" name="Mol. Phylogenet. Evol.">
        <title>Genome-scale phylogeny and comparative genomics of the fungal order Sordariales.</title>
        <authorList>
            <person name="Hensen N."/>
            <person name="Bonometti L."/>
            <person name="Westerberg I."/>
            <person name="Brannstrom I.O."/>
            <person name="Guillou S."/>
            <person name="Cros-Aarteil S."/>
            <person name="Calhoun S."/>
            <person name="Haridas S."/>
            <person name="Kuo A."/>
            <person name="Mondo S."/>
            <person name="Pangilinan J."/>
            <person name="Riley R."/>
            <person name="LaButti K."/>
            <person name="Andreopoulos B."/>
            <person name="Lipzen A."/>
            <person name="Chen C."/>
            <person name="Yan M."/>
            <person name="Daum C."/>
            <person name="Ng V."/>
            <person name="Clum A."/>
            <person name="Steindorff A."/>
            <person name="Ohm R.A."/>
            <person name="Martin F."/>
            <person name="Silar P."/>
            <person name="Natvig D.O."/>
            <person name="Lalanne C."/>
            <person name="Gautier V."/>
            <person name="Ament-Velasquez S.L."/>
            <person name="Kruys A."/>
            <person name="Hutchinson M.I."/>
            <person name="Powell A.J."/>
            <person name="Barry K."/>
            <person name="Miller A.N."/>
            <person name="Grigoriev I.V."/>
            <person name="Debuchy R."/>
            <person name="Gladieux P."/>
            <person name="Hiltunen Thoren M."/>
            <person name="Johannesson H."/>
        </authorList>
    </citation>
    <scope>NUCLEOTIDE SEQUENCE</scope>
    <source>
        <strain evidence="1">CBS 141.50</strain>
    </source>
</reference>
<keyword evidence="2" id="KW-1185">Reference proteome</keyword>
<dbReference type="EMBL" id="MU853607">
    <property type="protein sequence ID" value="KAK4141716.1"/>
    <property type="molecule type" value="Genomic_DNA"/>
</dbReference>
<comment type="caution">
    <text evidence="1">The sequence shown here is derived from an EMBL/GenBank/DDBJ whole genome shotgun (WGS) entry which is preliminary data.</text>
</comment>
<organism evidence="1 2">
    <name type="scientific">Dichotomopilus funicola</name>
    <dbReference type="NCBI Taxonomy" id="1934379"/>
    <lineage>
        <taxon>Eukaryota</taxon>
        <taxon>Fungi</taxon>
        <taxon>Dikarya</taxon>
        <taxon>Ascomycota</taxon>
        <taxon>Pezizomycotina</taxon>
        <taxon>Sordariomycetes</taxon>
        <taxon>Sordariomycetidae</taxon>
        <taxon>Sordariales</taxon>
        <taxon>Chaetomiaceae</taxon>
        <taxon>Dichotomopilus</taxon>
    </lineage>
</organism>
<dbReference type="RefSeq" id="XP_062635087.1">
    <property type="nucleotide sequence ID" value="XM_062781483.1"/>
</dbReference>
<proteinExistence type="predicted"/>
<name>A0AAN6UZP2_9PEZI</name>
<evidence type="ECO:0000313" key="2">
    <source>
        <dbReference type="Proteomes" id="UP001302676"/>
    </source>
</evidence>
<dbReference type="AlphaFoldDB" id="A0AAN6UZP2"/>
<dbReference type="Proteomes" id="UP001302676">
    <property type="component" value="Unassembled WGS sequence"/>
</dbReference>
<sequence length="316" mass="35858">MDHVTFDPADWSEIPLALQQCTVPSRGPSPINRHLLPLQNLAERLGASEYARRNMEYLATGSGDLAIILMEPSDKEEDVLYTDYDDYCETIRLLDDSLRFAFQNQRDVKNTVVLDSRPLRSNRIREDEFEEHQKVNDAEAYRAVEAALELLRPKVVVVCNCNRDGIEDGMPEYLCSSVATAGHLNVRKLPKGYHYISVSSFHPMYFARTAEEESMEKEMREYLFDATLLVGANALVGRWVSGFGIRNLRAFARPDPDAWLVLSDVTSEDIISLLDQLEIPKTDGSKDLGNRAQLVSPQEDGPLYNLLESYRRRNGP</sequence>
<accession>A0AAN6UZP2</accession>
<evidence type="ECO:0000313" key="1">
    <source>
        <dbReference type="EMBL" id="KAK4141716.1"/>
    </source>
</evidence>
<protein>
    <submittedName>
        <fullName evidence="1">Uncharacterized protein</fullName>
    </submittedName>
</protein>
<dbReference type="GeneID" id="87818096"/>
<gene>
    <name evidence="1" type="ORF">C8A04DRAFT_30705</name>
</gene>
<reference evidence="1" key="2">
    <citation type="submission" date="2023-05" db="EMBL/GenBank/DDBJ databases">
        <authorList>
            <consortium name="Lawrence Berkeley National Laboratory"/>
            <person name="Steindorff A."/>
            <person name="Hensen N."/>
            <person name="Bonometti L."/>
            <person name="Westerberg I."/>
            <person name="Brannstrom I.O."/>
            <person name="Guillou S."/>
            <person name="Cros-Aarteil S."/>
            <person name="Calhoun S."/>
            <person name="Haridas S."/>
            <person name="Kuo A."/>
            <person name="Mondo S."/>
            <person name="Pangilinan J."/>
            <person name="Riley R."/>
            <person name="Labutti K."/>
            <person name="Andreopoulos B."/>
            <person name="Lipzen A."/>
            <person name="Chen C."/>
            <person name="Yanf M."/>
            <person name="Daum C."/>
            <person name="Ng V."/>
            <person name="Clum A."/>
            <person name="Ohm R."/>
            <person name="Martin F."/>
            <person name="Silar P."/>
            <person name="Natvig D."/>
            <person name="Lalanne C."/>
            <person name="Gautier V."/>
            <person name="Ament-Velasquez S.L."/>
            <person name="Kruys A."/>
            <person name="Hutchinson M.I."/>
            <person name="Powell A.J."/>
            <person name="Barry K."/>
            <person name="Miller A.N."/>
            <person name="Grigoriev I.V."/>
            <person name="Debuchy R."/>
            <person name="Gladieux P."/>
            <person name="Thoren M.H."/>
            <person name="Johannesson H."/>
        </authorList>
    </citation>
    <scope>NUCLEOTIDE SEQUENCE</scope>
    <source>
        <strain evidence="1">CBS 141.50</strain>
    </source>
</reference>